<dbReference type="InterPro" id="IPR029044">
    <property type="entry name" value="Nucleotide-diphossugar_trans"/>
</dbReference>
<feature type="non-terminal residue" evidence="10">
    <location>
        <position position="150"/>
    </location>
</feature>
<evidence type="ECO:0000256" key="7">
    <source>
        <dbReference type="ARBA" id="ARBA00022989"/>
    </source>
</evidence>
<evidence type="ECO:0000313" key="10">
    <source>
        <dbReference type="EMBL" id="MBA0086455.1"/>
    </source>
</evidence>
<name>A0A7V8NSJ6_9BACT</name>
<evidence type="ECO:0000256" key="8">
    <source>
        <dbReference type="ARBA" id="ARBA00023136"/>
    </source>
</evidence>
<gene>
    <name evidence="10" type="ORF">HRJ53_15855</name>
</gene>
<dbReference type="PANTHER" id="PTHR12726">
    <property type="entry name" value="CERAMIDE GLUCOSYLTRANSFERASE"/>
    <property type="match status" value="1"/>
</dbReference>
<feature type="transmembrane region" description="Helical" evidence="9">
    <location>
        <begin position="6"/>
        <end position="24"/>
    </location>
</feature>
<sequence length="150" mass="17220">METLFYLLAIIQILLGAYLVWQGMRWLAYVRRRLYSDPGFYAPRVAVLCPCKGIEPGLERNLVSLTEFERQNYEVFFILASEKDPARSIVERVAKSSRVKTNTVIAGNPVNCGEKVNNLRIAVEQLPEEFDVLVFTDSDGRPGKHWLHYL</sequence>
<evidence type="ECO:0000256" key="4">
    <source>
        <dbReference type="ARBA" id="ARBA00022676"/>
    </source>
</evidence>
<dbReference type="Gene3D" id="3.90.550.10">
    <property type="entry name" value="Spore Coat Polysaccharide Biosynthesis Protein SpsA, Chain A"/>
    <property type="match status" value="1"/>
</dbReference>
<keyword evidence="4" id="KW-0328">Glycosyltransferase</keyword>
<proteinExistence type="predicted"/>
<dbReference type="GO" id="GO:0006679">
    <property type="term" value="P:glucosylceramide biosynthetic process"/>
    <property type="evidence" value="ECO:0007669"/>
    <property type="project" value="TreeGrafter"/>
</dbReference>
<dbReference type="SUPFAM" id="SSF53448">
    <property type="entry name" value="Nucleotide-diphospho-sugar transferases"/>
    <property type="match status" value="1"/>
</dbReference>
<reference evidence="10" key="1">
    <citation type="submission" date="2020-06" db="EMBL/GenBank/DDBJ databases">
        <title>Legume-microbial interactions unlock mineral nutrients during tropical forest succession.</title>
        <authorList>
            <person name="Epihov D.Z."/>
        </authorList>
    </citation>
    <scope>NUCLEOTIDE SEQUENCE [LARGE SCALE GENOMIC DNA]</scope>
    <source>
        <strain evidence="10">Pan2503</strain>
    </source>
</reference>
<keyword evidence="8 9" id="KW-0472">Membrane</keyword>
<accession>A0A7V8NSJ6</accession>
<evidence type="ECO:0000256" key="2">
    <source>
        <dbReference type="ARBA" id="ARBA00004760"/>
    </source>
</evidence>
<evidence type="ECO:0000313" key="11">
    <source>
        <dbReference type="Proteomes" id="UP000567293"/>
    </source>
</evidence>
<comment type="pathway">
    <text evidence="3">Sphingolipid metabolism.</text>
</comment>
<dbReference type="GO" id="GO:0008120">
    <property type="term" value="F:ceramide glucosyltransferase activity"/>
    <property type="evidence" value="ECO:0007669"/>
    <property type="project" value="TreeGrafter"/>
</dbReference>
<dbReference type="AlphaFoldDB" id="A0A7V8NSJ6"/>
<evidence type="ECO:0000256" key="6">
    <source>
        <dbReference type="ARBA" id="ARBA00022692"/>
    </source>
</evidence>
<dbReference type="PANTHER" id="PTHR12726:SF0">
    <property type="entry name" value="CERAMIDE GLUCOSYLTRANSFERASE"/>
    <property type="match status" value="1"/>
</dbReference>
<keyword evidence="5" id="KW-0808">Transferase</keyword>
<dbReference type="GO" id="GO:0016020">
    <property type="term" value="C:membrane"/>
    <property type="evidence" value="ECO:0007669"/>
    <property type="project" value="UniProtKB-SubCell"/>
</dbReference>
<dbReference type="Proteomes" id="UP000567293">
    <property type="component" value="Unassembled WGS sequence"/>
</dbReference>
<comment type="pathway">
    <text evidence="2">Lipid metabolism; sphingolipid metabolism.</text>
</comment>
<protein>
    <submittedName>
        <fullName evidence="10">Glycosyltransferase family 2 protein</fullName>
    </submittedName>
</protein>
<organism evidence="10 11">
    <name type="scientific">Candidatus Acidiferrum panamense</name>
    <dbReference type="NCBI Taxonomy" id="2741543"/>
    <lineage>
        <taxon>Bacteria</taxon>
        <taxon>Pseudomonadati</taxon>
        <taxon>Acidobacteriota</taxon>
        <taxon>Terriglobia</taxon>
        <taxon>Candidatus Acidiferrales</taxon>
        <taxon>Candidatus Acidiferrum</taxon>
    </lineage>
</organism>
<dbReference type="EMBL" id="JACDQQ010001522">
    <property type="protein sequence ID" value="MBA0086455.1"/>
    <property type="molecule type" value="Genomic_DNA"/>
</dbReference>
<keyword evidence="6 9" id="KW-0812">Transmembrane</keyword>
<evidence type="ECO:0000256" key="1">
    <source>
        <dbReference type="ARBA" id="ARBA00004141"/>
    </source>
</evidence>
<evidence type="ECO:0000256" key="5">
    <source>
        <dbReference type="ARBA" id="ARBA00022679"/>
    </source>
</evidence>
<evidence type="ECO:0000256" key="3">
    <source>
        <dbReference type="ARBA" id="ARBA00004991"/>
    </source>
</evidence>
<evidence type="ECO:0000256" key="9">
    <source>
        <dbReference type="SAM" id="Phobius"/>
    </source>
</evidence>
<dbReference type="InterPro" id="IPR025993">
    <property type="entry name" value="Ceramide_glucosylTrfase"/>
</dbReference>
<comment type="caution">
    <text evidence="10">The sequence shown here is derived from an EMBL/GenBank/DDBJ whole genome shotgun (WGS) entry which is preliminary data.</text>
</comment>
<keyword evidence="7 9" id="KW-1133">Transmembrane helix</keyword>
<comment type="subcellular location">
    <subcellularLocation>
        <location evidence="1">Membrane</location>
        <topology evidence="1">Multi-pass membrane protein</topology>
    </subcellularLocation>
</comment>
<keyword evidence="11" id="KW-1185">Reference proteome</keyword>